<proteinExistence type="predicted"/>
<gene>
    <name evidence="1" type="ORF">HOLleu_24694</name>
</gene>
<comment type="caution">
    <text evidence="1">The sequence shown here is derived from an EMBL/GenBank/DDBJ whole genome shotgun (WGS) entry which is preliminary data.</text>
</comment>
<reference evidence="1" key="1">
    <citation type="submission" date="2021-10" db="EMBL/GenBank/DDBJ databases">
        <title>Tropical sea cucumber genome reveals ecological adaptation and Cuvierian tubules defense mechanism.</title>
        <authorList>
            <person name="Chen T."/>
        </authorList>
    </citation>
    <scope>NUCLEOTIDE SEQUENCE</scope>
    <source>
        <strain evidence="1">Nanhai2018</strain>
        <tissue evidence="1">Muscle</tissue>
    </source>
</reference>
<dbReference type="SUPFAM" id="SSF48726">
    <property type="entry name" value="Immunoglobulin"/>
    <property type="match status" value="1"/>
</dbReference>
<evidence type="ECO:0000313" key="2">
    <source>
        <dbReference type="Proteomes" id="UP001152320"/>
    </source>
</evidence>
<sequence length="155" mass="17460">MSTSCGSMRWTNDSRRGTSPFIESSINTFLNRDGDTLELHIFKMSAYDAGSYSCWCFENNYFPHLICSDSLELVCQAEVVVHNTTKLPNSRRTDSFLEITIIANVRNRLKVKCPNGAAPTTDCKSVLEIESAQFTYNFEVSSKHHGCIIICQAKM</sequence>
<name>A0A9Q1BR20_HOLLE</name>
<evidence type="ECO:0000313" key="1">
    <source>
        <dbReference type="EMBL" id="KAJ8031488.1"/>
    </source>
</evidence>
<dbReference type="Proteomes" id="UP001152320">
    <property type="component" value="Chromosome 12"/>
</dbReference>
<protein>
    <submittedName>
        <fullName evidence="1">Uncharacterized protein</fullName>
    </submittedName>
</protein>
<keyword evidence="2" id="KW-1185">Reference proteome</keyword>
<dbReference type="InterPro" id="IPR036179">
    <property type="entry name" value="Ig-like_dom_sf"/>
</dbReference>
<dbReference type="AlphaFoldDB" id="A0A9Q1BR20"/>
<accession>A0A9Q1BR20</accession>
<organism evidence="1 2">
    <name type="scientific">Holothuria leucospilota</name>
    <name type="common">Black long sea cucumber</name>
    <name type="synonym">Mertensiothuria leucospilota</name>
    <dbReference type="NCBI Taxonomy" id="206669"/>
    <lineage>
        <taxon>Eukaryota</taxon>
        <taxon>Metazoa</taxon>
        <taxon>Echinodermata</taxon>
        <taxon>Eleutherozoa</taxon>
        <taxon>Echinozoa</taxon>
        <taxon>Holothuroidea</taxon>
        <taxon>Aspidochirotacea</taxon>
        <taxon>Aspidochirotida</taxon>
        <taxon>Holothuriidae</taxon>
        <taxon>Holothuria</taxon>
    </lineage>
</organism>
<dbReference type="EMBL" id="JAIZAY010000012">
    <property type="protein sequence ID" value="KAJ8031488.1"/>
    <property type="molecule type" value="Genomic_DNA"/>
</dbReference>